<keyword evidence="3" id="KW-1185">Reference proteome</keyword>
<protein>
    <recommendedName>
        <fullName evidence="4">Altered inheritance of mitochondria protein 19</fullName>
    </recommendedName>
</protein>
<dbReference type="AlphaFoldDB" id="A0A1V8SUH9"/>
<dbReference type="OrthoDB" id="4868994at2759"/>
<keyword evidence="1" id="KW-0472">Membrane</keyword>
<evidence type="ECO:0000313" key="2">
    <source>
        <dbReference type="EMBL" id="OQO02532.1"/>
    </source>
</evidence>
<proteinExistence type="predicted"/>
<accession>A0A1V8SUH9</accession>
<feature type="transmembrane region" description="Helical" evidence="1">
    <location>
        <begin position="107"/>
        <end position="126"/>
    </location>
</feature>
<name>A0A1V8SUH9_9PEZI</name>
<organism evidence="2 3">
    <name type="scientific">Cryoendolithus antarcticus</name>
    <dbReference type="NCBI Taxonomy" id="1507870"/>
    <lineage>
        <taxon>Eukaryota</taxon>
        <taxon>Fungi</taxon>
        <taxon>Dikarya</taxon>
        <taxon>Ascomycota</taxon>
        <taxon>Pezizomycotina</taxon>
        <taxon>Dothideomycetes</taxon>
        <taxon>Dothideomycetidae</taxon>
        <taxon>Cladosporiales</taxon>
        <taxon>Cladosporiaceae</taxon>
        <taxon>Cryoendolithus</taxon>
    </lineage>
</organism>
<evidence type="ECO:0000256" key="1">
    <source>
        <dbReference type="SAM" id="Phobius"/>
    </source>
</evidence>
<reference evidence="3" key="1">
    <citation type="submission" date="2017-03" db="EMBL/GenBank/DDBJ databases">
        <title>Genomes of endolithic fungi from Antarctica.</title>
        <authorList>
            <person name="Coleine C."/>
            <person name="Masonjones S."/>
            <person name="Stajich J.E."/>
        </authorList>
    </citation>
    <scope>NUCLEOTIDE SEQUENCE [LARGE SCALE GENOMIC DNA]</scope>
    <source>
        <strain evidence="3">CCFEE 5527</strain>
    </source>
</reference>
<keyword evidence="1" id="KW-0812">Transmembrane</keyword>
<evidence type="ECO:0008006" key="4">
    <source>
        <dbReference type="Google" id="ProtNLM"/>
    </source>
</evidence>
<dbReference type="STRING" id="1507870.A0A1V8SUH9"/>
<sequence>MPMPGSTPPEEKAKQGALQYAKAWGENPLPATLLATLISAQHLRPFQTLPMLFPPILLFSSYLNVNGYKTDAAGLTSAWSAAYLVLARRRKQAFGSKFGVRGITRGATLGLCLANLLGGGVAYAFGEKKDA</sequence>
<dbReference type="Proteomes" id="UP000192596">
    <property type="component" value="Unassembled WGS sequence"/>
</dbReference>
<keyword evidence="1" id="KW-1133">Transmembrane helix</keyword>
<comment type="caution">
    <text evidence="2">The sequence shown here is derived from an EMBL/GenBank/DDBJ whole genome shotgun (WGS) entry which is preliminary data.</text>
</comment>
<gene>
    <name evidence="2" type="ORF">B0A48_12059</name>
</gene>
<evidence type="ECO:0000313" key="3">
    <source>
        <dbReference type="Proteomes" id="UP000192596"/>
    </source>
</evidence>
<dbReference type="InParanoid" id="A0A1V8SUH9"/>
<dbReference type="EMBL" id="NAJO01000027">
    <property type="protein sequence ID" value="OQO02532.1"/>
    <property type="molecule type" value="Genomic_DNA"/>
</dbReference>